<keyword evidence="9 16" id="KW-0547">Nucleotide-binding</keyword>
<dbReference type="InterPro" id="IPR000764">
    <property type="entry name" value="Uridine_kinase-like"/>
</dbReference>
<evidence type="ECO:0000313" key="20">
    <source>
        <dbReference type="Proteomes" id="UP000464452"/>
    </source>
</evidence>
<evidence type="ECO:0000256" key="10">
    <source>
        <dbReference type="ARBA" id="ARBA00022777"/>
    </source>
</evidence>
<evidence type="ECO:0000256" key="17">
    <source>
        <dbReference type="RuleBase" id="RU003825"/>
    </source>
</evidence>
<evidence type="ECO:0000256" key="5">
    <source>
        <dbReference type="ARBA" id="ARBA00012137"/>
    </source>
</evidence>
<evidence type="ECO:0000256" key="14">
    <source>
        <dbReference type="ARBA" id="ARBA00047436"/>
    </source>
</evidence>
<dbReference type="EMBL" id="CP048617">
    <property type="protein sequence ID" value="QIB26481.1"/>
    <property type="molecule type" value="Genomic_DNA"/>
</dbReference>
<dbReference type="Gene3D" id="3.40.50.300">
    <property type="entry name" value="P-loop containing nucleotide triphosphate hydrolases"/>
    <property type="match status" value="1"/>
</dbReference>
<dbReference type="SUPFAM" id="SSF52540">
    <property type="entry name" value="P-loop containing nucleoside triphosphate hydrolases"/>
    <property type="match status" value="1"/>
</dbReference>
<dbReference type="Pfam" id="PF00485">
    <property type="entry name" value="PRK"/>
    <property type="match status" value="1"/>
</dbReference>
<dbReference type="GO" id="GO:0005524">
    <property type="term" value="F:ATP binding"/>
    <property type="evidence" value="ECO:0007669"/>
    <property type="project" value="UniProtKB-UniRule"/>
</dbReference>
<comment type="pathway">
    <text evidence="3 16 17">Pyrimidine metabolism; CTP biosynthesis via salvage pathway; CTP from cytidine: step 1/3.</text>
</comment>
<keyword evidence="8 16" id="KW-0808">Transferase</keyword>
<dbReference type="KEGG" id="cazo:G3A45_03650"/>
<dbReference type="GO" id="GO:0044206">
    <property type="term" value="P:UMP salvage"/>
    <property type="evidence" value="ECO:0007669"/>
    <property type="project" value="UniProtKB-UniRule"/>
</dbReference>
<dbReference type="PANTHER" id="PTHR10285">
    <property type="entry name" value="URIDINE KINASE"/>
    <property type="match status" value="1"/>
</dbReference>
<dbReference type="UniPathway" id="UPA00574">
    <property type="reaction ID" value="UER00637"/>
</dbReference>
<dbReference type="InterPro" id="IPR027417">
    <property type="entry name" value="P-loop_NTPase"/>
</dbReference>
<dbReference type="HAMAP" id="MF_00551">
    <property type="entry name" value="Uridine_kinase"/>
    <property type="match status" value="1"/>
</dbReference>
<keyword evidence="7 16" id="KW-0963">Cytoplasm</keyword>
<evidence type="ECO:0000256" key="8">
    <source>
        <dbReference type="ARBA" id="ARBA00022679"/>
    </source>
</evidence>
<evidence type="ECO:0000256" key="11">
    <source>
        <dbReference type="ARBA" id="ARBA00022840"/>
    </source>
</evidence>
<evidence type="ECO:0000256" key="4">
    <source>
        <dbReference type="ARBA" id="ARBA00005408"/>
    </source>
</evidence>
<dbReference type="Proteomes" id="UP000464452">
    <property type="component" value="Chromosome"/>
</dbReference>
<evidence type="ECO:0000256" key="6">
    <source>
        <dbReference type="ARBA" id="ARBA00021478"/>
    </source>
</evidence>
<evidence type="ECO:0000256" key="12">
    <source>
        <dbReference type="ARBA" id="ARBA00030641"/>
    </source>
</evidence>
<comment type="pathway">
    <text evidence="2 16 17">Pyrimidine metabolism; UMP biosynthesis via salvage pathway; UMP from uridine: step 1/1.</text>
</comment>
<dbReference type="GO" id="GO:0004849">
    <property type="term" value="F:uridine kinase activity"/>
    <property type="evidence" value="ECO:0007669"/>
    <property type="project" value="UniProtKB-UniRule"/>
</dbReference>
<evidence type="ECO:0000256" key="7">
    <source>
        <dbReference type="ARBA" id="ARBA00022490"/>
    </source>
</evidence>
<dbReference type="GO" id="GO:0005737">
    <property type="term" value="C:cytoplasm"/>
    <property type="evidence" value="ECO:0007669"/>
    <property type="project" value="UniProtKB-SubCell"/>
</dbReference>
<dbReference type="NCBIfam" id="NF004018">
    <property type="entry name" value="PRK05480.1"/>
    <property type="match status" value="1"/>
</dbReference>
<dbReference type="InterPro" id="IPR006083">
    <property type="entry name" value="PRK/URK"/>
</dbReference>
<sequence length="215" mass="24971">MQRPILIGITGGTGSGKSTVAQEIFNSLPEKNIVIIEQDSYYKDQSHLTFEERIKTNYDHPLAFDNDLLIKHLKDLLEGKPIEKPIYDFEAHNRKKETVRVEPKDIIILEGILILDDERIRNLLDIKIFVDTDADIRIIRRITRDIKERGRTLESVIEQYLTTVRPAHMQFIEPSKKYADIIIPEGGYNKVAIDLMVTKIKSIIMQKQNNKLYLQ</sequence>
<proteinExistence type="inferred from homology"/>
<dbReference type="GO" id="GO:0044211">
    <property type="term" value="P:CTP salvage"/>
    <property type="evidence" value="ECO:0007669"/>
    <property type="project" value="UniProtKB-UniRule"/>
</dbReference>
<dbReference type="UniPathway" id="UPA00579">
    <property type="reaction ID" value="UER00640"/>
</dbReference>
<organism evidence="19 20">
    <name type="scientific">Caloranaerobacter azorensis</name>
    <dbReference type="NCBI Taxonomy" id="116090"/>
    <lineage>
        <taxon>Bacteria</taxon>
        <taxon>Bacillati</taxon>
        <taxon>Bacillota</taxon>
        <taxon>Tissierellia</taxon>
        <taxon>Tissierellales</taxon>
        <taxon>Thermohalobacteraceae</taxon>
        <taxon>Caloranaerobacter</taxon>
    </lineage>
</organism>
<dbReference type="NCBIfam" id="TIGR00235">
    <property type="entry name" value="udk"/>
    <property type="match status" value="1"/>
</dbReference>
<dbReference type="PRINTS" id="PR00988">
    <property type="entry name" value="URIDINKINASE"/>
</dbReference>
<dbReference type="CDD" id="cd02023">
    <property type="entry name" value="UMPK"/>
    <property type="match status" value="1"/>
</dbReference>
<dbReference type="EC" id="2.7.1.48" evidence="5 16"/>
<accession>A0A6P1YBC1</accession>
<name>A0A6P1YBC1_9FIRM</name>
<protein>
    <recommendedName>
        <fullName evidence="6 16">Uridine kinase</fullName>
        <ecNumber evidence="5 16">2.7.1.48</ecNumber>
    </recommendedName>
    <alternativeName>
        <fullName evidence="12 16">Cytidine monophosphokinase</fullName>
    </alternativeName>
    <alternativeName>
        <fullName evidence="13 16">Uridine monophosphokinase</fullName>
    </alternativeName>
</protein>
<dbReference type="AlphaFoldDB" id="A0A6P1YBC1"/>
<evidence type="ECO:0000313" key="19">
    <source>
        <dbReference type="EMBL" id="QIB26481.1"/>
    </source>
</evidence>
<dbReference type="RefSeq" id="WP_163234544.1">
    <property type="nucleotide sequence ID" value="NZ_CP048617.1"/>
</dbReference>
<comment type="catalytic activity">
    <reaction evidence="15 16 17">
        <text>uridine + ATP = UMP + ADP + H(+)</text>
        <dbReference type="Rhea" id="RHEA:16825"/>
        <dbReference type="ChEBI" id="CHEBI:15378"/>
        <dbReference type="ChEBI" id="CHEBI:16704"/>
        <dbReference type="ChEBI" id="CHEBI:30616"/>
        <dbReference type="ChEBI" id="CHEBI:57865"/>
        <dbReference type="ChEBI" id="CHEBI:456216"/>
        <dbReference type="EC" id="2.7.1.48"/>
    </reaction>
</comment>
<keyword evidence="11 16" id="KW-0067">ATP-binding</keyword>
<comment type="subcellular location">
    <subcellularLocation>
        <location evidence="1 16 17">Cytoplasm</location>
    </subcellularLocation>
</comment>
<reference evidence="19 20" key="1">
    <citation type="submission" date="2020-02" db="EMBL/GenBank/DDBJ databases">
        <title>Thermophilic hydrogen producing bacteria, Caloranaerobacter azorensis.</title>
        <authorList>
            <person name="Baek K."/>
        </authorList>
    </citation>
    <scope>NUCLEOTIDE SEQUENCE [LARGE SCALE GENOMIC DNA]</scope>
    <source>
        <strain evidence="19 20">T3-1</strain>
    </source>
</reference>
<evidence type="ECO:0000259" key="18">
    <source>
        <dbReference type="Pfam" id="PF00485"/>
    </source>
</evidence>
<evidence type="ECO:0000256" key="3">
    <source>
        <dbReference type="ARBA" id="ARBA00004784"/>
    </source>
</evidence>
<feature type="binding site" evidence="16">
    <location>
        <begin position="11"/>
        <end position="18"/>
    </location>
    <ligand>
        <name>ATP</name>
        <dbReference type="ChEBI" id="CHEBI:30616"/>
    </ligand>
</feature>
<feature type="domain" description="Phosphoribulokinase/uridine kinase" evidence="18">
    <location>
        <begin position="6"/>
        <end position="191"/>
    </location>
</feature>
<comment type="catalytic activity">
    <reaction evidence="14 17">
        <text>cytidine + ATP = CMP + ADP + H(+)</text>
        <dbReference type="Rhea" id="RHEA:24674"/>
        <dbReference type="ChEBI" id="CHEBI:15378"/>
        <dbReference type="ChEBI" id="CHEBI:17562"/>
        <dbReference type="ChEBI" id="CHEBI:30616"/>
        <dbReference type="ChEBI" id="CHEBI:60377"/>
        <dbReference type="ChEBI" id="CHEBI:456216"/>
        <dbReference type="EC" id="2.7.1.48"/>
    </reaction>
</comment>
<gene>
    <name evidence="16 19" type="primary">udk</name>
    <name evidence="19" type="ORF">G3A45_03650</name>
</gene>
<evidence type="ECO:0000256" key="2">
    <source>
        <dbReference type="ARBA" id="ARBA00004690"/>
    </source>
</evidence>
<dbReference type="InterPro" id="IPR026008">
    <property type="entry name" value="Uridine_kinase"/>
</dbReference>
<dbReference type="FunFam" id="3.40.50.300:FF:000339">
    <property type="entry name" value="Uridine kinase"/>
    <property type="match status" value="1"/>
</dbReference>
<evidence type="ECO:0000256" key="1">
    <source>
        <dbReference type="ARBA" id="ARBA00004496"/>
    </source>
</evidence>
<evidence type="ECO:0000256" key="15">
    <source>
        <dbReference type="ARBA" id="ARBA00048909"/>
    </source>
</evidence>
<evidence type="ECO:0000256" key="13">
    <source>
        <dbReference type="ARBA" id="ARBA00031452"/>
    </source>
</evidence>
<keyword evidence="10 16" id="KW-0418">Kinase</keyword>
<evidence type="ECO:0000256" key="16">
    <source>
        <dbReference type="HAMAP-Rule" id="MF_00551"/>
    </source>
</evidence>
<comment type="similarity">
    <text evidence="4 16 17">Belongs to the uridine kinase family.</text>
</comment>
<evidence type="ECO:0000256" key="9">
    <source>
        <dbReference type="ARBA" id="ARBA00022741"/>
    </source>
</evidence>